<organism evidence="1 2">
    <name type="scientific">Botrytis byssoidea</name>
    <dbReference type="NCBI Taxonomy" id="139641"/>
    <lineage>
        <taxon>Eukaryota</taxon>
        <taxon>Fungi</taxon>
        <taxon>Dikarya</taxon>
        <taxon>Ascomycota</taxon>
        <taxon>Pezizomycotina</taxon>
        <taxon>Leotiomycetes</taxon>
        <taxon>Helotiales</taxon>
        <taxon>Sclerotiniaceae</taxon>
        <taxon>Botrytis</taxon>
    </lineage>
</organism>
<sequence>MAMFFTDNKFRQQRVTDLVNQSVMIQDEMKRVDAKWKENDIRAYHYLEKVSKAAGYPTPQDYITAAMDRLPEKEKSEWYRKRDEAVKLSEDMKIAFDVAGGVFALAVLGRLGTTERGLALLGSLVRYSGLRVLANVVARGATELGPLAANAIKLITECFKSSAAEVSAARDAGLVGDVAQEAKLFTEAAESGIAIEKGVGGAAEVAAEGSEAAAEGAQVVGRGMRYFKIAGNTLSVAAALVTVGVLIFDAVEGAKQKAELEKKTLEYLAKRFSIKQGAMRLDQAFTNFLDMTKLIVKEDAYNDLVADGTITEEKKEEKMKALVQVMVSSYKESFTIIEDQTILDQLKSIDTTMNSWTDEDKGLEEIKQWLRKHPADQSEKQ</sequence>
<dbReference type="RefSeq" id="XP_038737870.1">
    <property type="nucleotide sequence ID" value="XM_038871969.1"/>
</dbReference>
<protein>
    <submittedName>
        <fullName evidence="1">Uncharacterized protein</fullName>
    </submittedName>
</protein>
<reference evidence="1 2" key="1">
    <citation type="journal article" date="2020" name="Genome Biol. Evol.">
        <title>Comparative genomics of Sclerotiniaceae.</title>
        <authorList>
            <person name="Valero Jimenez C.A."/>
            <person name="Steentjes M."/>
            <person name="Scholten O.E."/>
            <person name="Van Kan J.A.L."/>
        </authorList>
    </citation>
    <scope>NUCLEOTIDE SEQUENCE [LARGE SCALE GENOMIC DNA]</scope>
    <source>
        <strain evidence="1 2">MUCL 94</strain>
    </source>
</reference>
<dbReference type="GeneID" id="62145047"/>
<comment type="caution">
    <text evidence="1">The sequence shown here is derived from an EMBL/GenBank/DDBJ whole genome shotgun (WGS) entry which is preliminary data.</text>
</comment>
<dbReference type="Proteomes" id="UP000710849">
    <property type="component" value="Unassembled WGS sequence"/>
</dbReference>
<evidence type="ECO:0000313" key="1">
    <source>
        <dbReference type="EMBL" id="KAF7954060.1"/>
    </source>
</evidence>
<keyword evidence="2" id="KW-1185">Reference proteome</keyword>
<dbReference type="EMBL" id="RCSW01000002">
    <property type="protein sequence ID" value="KAF7954060.1"/>
    <property type="molecule type" value="Genomic_DNA"/>
</dbReference>
<gene>
    <name evidence="1" type="ORF">EAE97_001458</name>
</gene>
<accession>A0A9P5IZR7</accession>
<name>A0A9P5IZR7_9HELO</name>
<dbReference type="AlphaFoldDB" id="A0A9P5IZR7"/>
<evidence type="ECO:0000313" key="2">
    <source>
        <dbReference type="Proteomes" id="UP000710849"/>
    </source>
</evidence>
<proteinExistence type="predicted"/>